<evidence type="ECO:0000313" key="8">
    <source>
        <dbReference type="EMBL" id="RGB78102.1"/>
    </source>
</evidence>
<reference evidence="8 9" key="1">
    <citation type="submission" date="2018-08" db="EMBL/GenBank/DDBJ databases">
        <title>A genome reference for cultivated species of the human gut microbiota.</title>
        <authorList>
            <person name="Zou Y."/>
            <person name="Xue W."/>
            <person name="Luo G."/>
        </authorList>
    </citation>
    <scope>NUCLEOTIDE SEQUENCE [LARGE SCALE GENOMIC DNA]</scope>
    <source>
        <strain evidence="8 9">OF01-3</strain>
    </source>
</reference>
<protein>
    <submittedName>
        <fullName evidence="8">PTS glucose transporter subunit IIA</fullName>
    </submittedName>
</protein>
<dbReference type="SUPFAM" id="SSF51261">
    <property type="entry name" value="Duplicated hybrid motif"/>
    <property type="match status" value="1"/>
</dbReference>
<dbReference type="Gene3D" id="2.70.70.10">
    <property type="entry name" value="Glucose Permease (Domain IIA)"/>
    <property type="match status" value="1"/>
</dbReference>
<dbReference type="PANTHER" id="PTHR45008">
    <property type="entry name" value="PTS SYSTEM GLUCOSE-SPECIFIC EIIA COMPONENT"/>
    <property type="match status" value="1"/>
</dbReference>
<evidence type="ECO:0000256" key="6">
    <source>
        <dbReference type="ARBA" id="ARBA00022777"/>
    </source>
</evidence>
<name>A0A3E2TL63_9FIRM</name>
<dbReference type="Pfam" id="PF00358">
    <property type="entry name" value="PTS_EIIA_1"/>
    <property type="match status" value="1"/>
</dbReference>
<accession>A0A3E2TL63</accession>
<dbReference type="NCBIfam" id="TIGR00830">
    <property type="entry name" value="PTBA"/>
    <property type="match status" value="1"/>
</dbReference>
<dbReference type="FunFam" id="2.70.70.10:FF:000001">
    <property type="entry name" value="PTS system glucose-specific IIA component"/>
    <property type="match status" value="1"/>
</dbReference>
<dbReference type="GO" id="GO:0016301">
    <property type="term" value="F:kinase activity"/>
    <property type="evidence" value="ECO:0007669"/>
    <property type="project" value="UniProtKB-KW"/>
</dbReference>
<dbReference type="InterPro" id="IPR011055">
    <property type="entry name" value="Dup_hybrid_motif"/>
</dbReference>
<dbReference type="PANTHER" id="PTHR45008:SF1">
    <property type="entry name" value="PTS SYSTEM GLUCOSE-SPECIFIC EIIA COMPONENT"/>
    <property type="match status" value="1"/>
</dbReference>
<dbReference type="InterPro" id="IPR001127">
    <property type="entry name" value="PTS_EIIA_1_perm"/>
</dbReference>
<dbReference type="PROSITE" id="PS51093">
    <property type="entry name" value="PTS_EIIA_TYPE_1"/>
    <property type="match status" value="1"/>
</dbReference>
<keyword evidence="3 8" id="KW-0762">Sugar transport</keyword>
<dbReference type="RefSeq" id="WP_117520299.1">
    <property type="nucleotide sequence ID" value="NZ_JAGGLS010000001.1"/>
</dbReference>
<sequence>MGLFDKFKSKTDKEAENININENIILAPMTGEAKNIKDCQDPVFAQELVGKGTMIIPNEGKLYSPVDGTISMLADTGHAVGITSSSGLEILIHVGLDTVELAGEPFNIKASKDQKINAGDLLLEFDIAKIEASGKSIESPVIITNPDGYEINVLKTGAVNHGDELIEIR</sequence>
<organism evidence="8 9">
    <name type="scientific">Anaerococcus nagyae</name>
    <dbReference type="NCBI Taxonomy" id="1755241"/>
    <lineage>
        <taxon>Bacteria</taxon>
        <taxon>Bacillati</taxon>
        <taxon>Bacillota</taxon>
        <taxon>Tissierellia</taxon>
        <taxon>Tissierellales</taxon>
        <taxon>Peptoniphilaceae</taxon>
        <taxon>Anaerococcus</taxon>
    </lineage>
</organism>
<keyword evidence="6" id="KW-0418">Kinase</keyword>
<keyword evidence="9" id="KW-1185">Reference proteome</keyword>
<dbReference type="EMBL" id="QVEU01000001">
    <property type="protein sequence ID" value="RGB78102.1"/>
    <property type="molecule type" value="Genomic_DNA"/>
</dbReference>
<dbReference type="InterPro" id="IPR050890">
    <property type="entry name" value="PTS_EIIA_component"/>
</dbReference>
<dbReference type="AlphaFoldDB" id="A0A3E2TL63"/>
<evidence type="ECO:0000256" key="5">
    <source>
        <dbReference type="ARBA" id="ARBA00022683"/>
    </source>
</evidence>
<dbReference type="PROSITE" id="PS00371">
    <property type="entry name" value="PTS_EIIA_TYPE_1_HIS"/>
    <property type="match status" value="1"/>
</dbReference>
<dbReference type="Proteomes" id="UP000261011">
    <property type="component" value="Unassembled WGS sequence"/>
</dbReference>
<keyword evidence="5" id="KW-0598">Phosphotransferase system</keyword>
<evidence type="ECO:0000256" key="3">
    <source>
        <dbReference type="ARBA" id="ARBA00022597"/>
    </source>
</evidence>
<dbReference type="GO" id="GO:0005737">
    <property type="term" value="C:cytoplasm"/>
    <property type="evidence" value="ECO:0007669"/>
    <property type="project" value="UniProtKB-SubCell"/>
</dbReference>
<evidence type="ECO:0000256" key="4">
    <source>
        <dbReference type="ARBA" id="ARBA00022679"/>
    </source>
</evidence>
<gene>
    <name evidence="8" type="ORF">DXA39_01220</name>
</gene>
<proteinExistence type="predicted"/>
<comment type="caution">
    <text evidence="8">The sequence shown here is derived from an EMBL/GenBank/DDBJ whole genome shotgun (WGS) entry which is preliminary data.</text>
</comment>
<evidence type="ECO:0000256" key="1">
    <source>
        <dbReference type="ARBA" id="ARBA00004496"/>
    </source>
</evidence>
<comment type="subcellular location">
    <subcellularLocation>
        <location evidence="1">Cytoplasm</location>
    </subcellularLocation>
</comment>
<evidence type="ECO:0000313" key="9">
    <source>
        <dbReference type="Proteomes" id="UP000261011"/>
    </source>
</evidence>
<evidence type="ECO:0000256" key="2">
    <source>
        <dbReference type="ARBA" id="ARBA00022448"/>
    </source>
</evidence>
<keyword evidence="4" id="KW-0808">Transferase</keyword>
<dbReference type="OrthoDB" id="92465at2"/>
<keyword evidence="2" id="KW-0813">Transport</keyword>
<evidence type="ECO:0000259" key="7">
    <source>
        <dbReference type="PROSITE" id="PS51093"/>
    </source>
</evidence>
<feature type="domain" description="PTS EIIA type-1" evidence="7">
    <location>
        <begin position="41"/>
        <end position="145"/>
    </location>
</feature>
<dbReference type="GO" id="GO:0009401">
    <property type="term" value="P:phosphoenolpyruvate-dependent sugar phosphotransferase system"/>
    <property type="evidence" value="ECO:0007669"/>
    <property type="project" value="UniProtKB-KW"/>
</dbReference>